<accession>A0A0X3VSZ6</accession>
<dbReference type="GO" id="GO:0005524">
    <property type="term" value="F:ATP binding"/>
    <property type="evidence" value="ECO:0007669"/>
    <property type="project" value="InterPro"/>
</dbReference>
<dbReference type="EMBL" id="LLZJ01000381">
    <property type="protein sequence ID" value="KUL47831.1"/>
    <property type="molecule type" value="Genomic_DNA"/>
</dbReference>
<protein>
    <recommendedName>
        <fullName evidence="1">ATPase AAA-type core domain-containing protein</fullName>
    </recommendedName>
</protein>
<comment type="caution">
    <text evidence="2">The sequence shown here is derived from an EMBL/GenBank/DDBJ whole genome shotgun (WGS) entry which is preliminary data.</text>
</comment>
<dbReference type="Gene3D" id="3.40.50.300">
    <property type="entry name" value="P-loop containing nucleotide triphosphate hydrolases"/>
    <property type="match status" value="1"/>
</dbReference>
<reference evidence="3" key="1">
    <citation type="submission" date="2015-10" db="EMBL/GenBank/DDBJ databases">
        <authorList>
            <person name="Ju K.-S."/>
            <person name="Doroghazi J.R."/>
            <person name="Metcalf W.W."/>
        </authorList>
    </citation>
    <scope>NUCLEOTIDE SEQUENCE [LARGE SCALE GENOMIC DNA]</scope>
    <source>
        <strain evidence="3">NRRL F-8817</strain>
    </source>
</reference>
<gene>
    <name evidence="2" type="ORF">ADL28_31595</name>
</gene>
<name>A0A0X3VSZ6_STRVO</name>
<dbReference type="Pfam" id="PF13304">
    <property type="entry name" value="AAA_21"/>
    <property type="match status" value="1"/>
</dbReference>
<sequence>MRPDVLPPSSIHVLTGRNGAGKSVLINRLARAVADPEADPGEVGRILEDGRGTRRSFANLVSVSFSAFDDLPQLPPDERIPTTYVGLRAPSPSSRGHRMKSPAQLKRDFADSIEACLTGEQRERWIAALRTLSYSGSGLLEDDWLTAFSATRSASRRRAAARKLFASLSSGHKVVLLTVTRLVEHVGERTLVIIDEPETHLHPPLLAAFIRVLSGLIADRNGLAIVATHSPVVLQEVPAHCVWKLRRYGDRLAAERPTIETFGENVGILTHEVFGLEVTDTGFHRDLSFLVDEGLSYQDIVDRFRGRLGGEARIIARSLIAARDDGELQEGSTW</sequence>
<dbReference type="GO" id="GO:0016887">
    <property type="term" value="F:ATP hydrolysis activity"/>
    <property type="evidence" value="ECO:0007669"/>
    <property type="project" value="InterPro"/>
</dbReference>
<feature type="domain" description="ATPase AAA-type core" evidence="1">
    <location>
        <begin position="166"/>
        <end position="234"/>
    </location>
</feature>
<organism evidence="2 3">
    <name type="scientific">Streptomyces violaceusniger</name>
    <dbReference type="NCBI Taxonomy" id="68280"/>
    <lineage>
        <taxon>Bacteria</taxon>
        <taxon>Bacillati</taxon>
        <taxon>Actinomycetota</taxon>
        <taxon>Actinomycetes</taxon>
        <taxon>Kitasatosporales</taxon>
        <taxon>Streptomycetaceae</taxon>
        <taxon>Streptomyces</taxon>
        <taxon>Streptomyces violaceusniger group</taxon>
    </lineage>
</organism>
<dbReference type="InterPro" id="IPR027417">
    <property type="entry name" value="P-loop_NTPase"/>
</dbReference>
<evidence type="ECO:0000313" key="2">
    <source>
        <dbReference type="EMBL" id="KUL47831.1"/>
    </source>
</evidence>
<dbReference type="AlphaFoldDB" id="A0A0X3VSZ6"/>
<dbReference type="PANTHER" id="PTHR43581:SF2">
    <property type="entry name" value="EXCINUCLEASE ATPASE SUBUNIT"/>
    <property type="match status" value="1"/>
</dbReference>
<evidence type="ECO:0000313" key="3">
    <source>
        <dbReference type="Proteomes" id="UP000053413"/>
    </source>
</evidence>
<evidence type="ECO:0000259" key="1">
    <source>
        <dbReference type="Pfam" id="PF13304"/>
    </source>
</evidence>
<dbReference type="SUPFAM" id="SSF52540">
    <property type="entry name" value="P-loop containing nucleoside triphosphate hydrolases"/>
    <property type="match status" value="1"/>
</dbReference>
<proteinExistence type="predicted"/>
<dbReference type="InterPro" id="IPR051396">
    <property type="entry name" value="Bact_Antivir_Def_Nuclease"/>
</dbReference>
<dbReference type="RefSeq" id="WP_059147200.1">
    <property type="nucleotide sequence ID" value="NZ_LLZJ01000381.1"/>
</dbReference>
<dbReference type="InterPro" id="IPR003959">
    <property type="entry name" value="ATPase_AAA_core"/>
</dbReference>
<dbReference type="Proteomes" id="UP000053413">
    <property type="component" value="Unassembled WGS sequence"/>
</dbReference>
<dbReference type="PANTHER" id="PTHR43581">
    <property type="entry name" value="ATP/GTP PHOSPHATASE"/>
    <property type="match status" value="1"/>
</dbReference>